<dbReference type="Gene3D" id="1.10.10.10">
    <property type="entry name" value="Winged helix-like DNA-binding domain superfamily/Winged helix DNA-binding domain"/>
    <property type="match status" value="1"/>
</dbReference>
<feature type="domain" description="WYL" evidence="2">
    <location>
        <begin position="143"/>
        <end position="209"/>
    </location>
</feature>
<gene>
    <name evidence="3" type="ORF">CPter91_0116</name>
</gene>
<dbReference type="PATRIC" id="fig|279113.9.peg.117"/>
<proteinExistence type="predicted"/>
<dbReference type="InterPro" id="IPR036388">
    <property type="entry name" value="WH-like_DNA-bd_sf"/>
</dbReference>
<dbReference type="PROSITE" id="PS52050">
    <property type="entry name" value="WYL"/>
    <property type="match status" value="1"/>
</dbReference>
<dbReference type="PANTHER" id="PTHR34580:SF3">
    <property type="entry name" value="PROTEIN PAFB"/>
    <property type="match status" value="1"/>
</dbReference>
<organism evidence="3 4">
    <name type="scientific">Collimonas pratensis</name>
    <dbReference type="NCBI Taxonomy" id="279113"/>
    <lineage>
        <taxon>Bacteria</taxon>
        <taxon>Pseudomonadati</taxon>
        <taxon>Pseudomonadota</taxon>
        <taxon>Betaproteobacteria</taxon>
        <taxon>Burkholderiales</taxon>
        <taxon>Oxalobacteraceae</taxon>
        <taxon>Collimonas</taxon>
    </lineage>
</organism>
<evidence type="ECO:0000259" key="1">
    <source>
        <dbReference type="Pfam" id="PF08279"/>
    </source>
</evidence>
<dbReference type="Pfam" id="PF08279">
    <property type="entry name" value="HTH_11"/>
    <property type="match status" value="1"/>
</dbReference>
<evidence type="ECO:0000259" key="2">
    <source>
        <dbReference type="Pfam" id="PF13280"/>
    </source>
</evidence>
<dbReference type="InterPro" id="IPR013196">
    <property type="entry name" value="HTH_11"/>
</dbReference>
<name>A0A127PY44_9BURK</name>
<evidence type="ECO:0000313" key="4">
    <source>
        <dbReference type="Proteomes" id="UP000074561"/>
    </source>
</evidence>
<dbReference type="PANTHER" id="PTHR34580">
    <property type="match status" value="1"/>
</dbReference>
<dbReference type="InterPro" id="IPR051534">
    <property type="entry name" value="CBASS_pafABC_assoc_protein"/>
</dbReference>
<dbReference type="Proteomes" id="UP000074561">
    <property type="component" value="Chromosome"/>
</dbReference>
<evidence type="ECO:0000313" key="3">
    <source>
        <dbReference type="EMBL" id="AMP02515.1"/>
    </source>
</evidence>
<reference evidence="3 4" key="1">
    <citation type="submission" date="2015-11" db="EMBL/GenBank/DDBJ databases">
        <title>Exploring the genomic traits of fungus-feeding bacterial genus Collimonas.</title>
        <authorList>
            <person name="Song C."/>
            <person name="Schmidt R."/>
            <person name="de Jager V."/>
            <person name="Krzyzanowska D."/>
            <person name="Jongedijk E."/>
            <person name="Cankar K."/>
            <person name="Beekwilder J."/>
            <person name="van Veen A."/>
            <person name="de Boer W."/>
            <person name="van Veen J.A."/>
            <person name="Garbeva P."/>
        </authorList>
    </citation>
    <scope>NUCLEOTIDE SEQUENCE [LARGE SCALE GENOMIC DNA]</scope>
    <source>
        <strain evidence="3 4">Ter91</strain>
    </source>
</reference>
<protein>
    <submittedName>
        <fullName evidence="3">IclR helix-turn-helix domain protein</fullName>
    </submittedName>
</protein>
<dbReference type="EMBL" id="CP013234">
    <property type="protein sequence ID" value="AMP02515.1"/>
    <property type="molecule type" value="Genomic_DNA"/>
</dbReference>
<dbReference type="InterPro" id="IPR036390">
    <property type="entry name" value="WH_DNA-bd_sf"/>
</dbReference>
<dbReference type="AlphaFoldDB" id="A0A127PY44"/>
<dbReference type="InterPro" id="IPR026881">
    <property type="entry name" value="WYL_dom"/>
</dbReference>
<feature type="domain" description="Helix-turn-helix type 11" evidence="1">
    <location>
        <begin position="11"/>
        <end position="64"/>
    </location>
</feature>
<dbReference type="STRING" id="279113.CPter91_0116"/>
<accession>A0A127PY44</accession>
<sequence length="235" mass="26445">MLAQASSRTGRLFMLMDALRGHRRPVTAARLAEQLAVSVRTIYRDVQTLIELGAPLEGEAGLGYVLRSGFFLPPLMFSEDELEALVLGARWVQRQGDAGLTQAAANALNKIAAAAPADLRDNMANMGLWAASYQQEAVNDVDLGPIREAIRRQHKINICYSDEHGSATERLIWPIALAFFEGKRLVIGWCELRGSFRHFRCDRIKLLTVTKLRYPQHRSVLLQSWRRENAFAEDQ</sequence>
<dbReference type="KEGG" id="cpra:CPter91_0116"/>
<dbReference type="SUPFAM" id="SSF46785">
    <property type="entry name" value="Winged helix' DNA-binding domain"/>
    <property type="match status" value="1"/>
</dbReference>
<dbReference type="Pfam" id="PF13280">
    <property type="entry name" value="WYL"/>
    <property type="match status" value="1"/>
</dbReference>